<sequence length="376" mass="40059">MISPADFSAELHKLGIHFFTGVPDSLLQSLCAYIDDTLPVGQHTITANEGNALAMAAGYYLGTGKPACVYMQNSGLGNVVNPLTSLTDAEVYRIPALLIIGWRGEPGVKDEPQHVKQGRITPQMLSLLDVPAFSLHAESDFQTVLAQATSTMLNSQCPVAILVHKDTFSAYKPVKVSETKTQFSREAALKTLLQLSEADTAFVATTGKTSRELYELRAQAGQLQRDFLTVGAMGHASSIALGLALAKPEQKVTCLDGDGALLMHLGAAAIIGQSKATNLLHVVLNNSAHESVGGQQTVAGKLDLKSVALAFGYQNYFHAASAPELEMIWQQCATTSGPNMLEITIACGSRADLARPKSTPEQNKQAFMEHLAHAGS</sequence>
<feature type="domain" description="Thiamine pyrophosphate enzyme TPP-binding" evidence="4">
    <location>
        <begin position="228"/>
        <end position="342"/>
    </location>
</feature>
<dbReference type="AlphaFoldDB" id="A0A437R3N9"/>
<dbReference type="CDD" id="cd07035">
    <property type="entry name" value="TPP_PYR_POX_like"/>
    <property type="match status" value="1"/>
</dbReference>
<dbReference type="GO" id="GO:0030976">
    <property type="term" value="F:thiamine pyrophosphate binding"/>
    <property type="evidence" value="ECO:0007669"/>
    <property type="project" value="InterPro"/>
</dbReference>
<dbReference type="InterPro" id="IPR011766">
    <property type="entry name" value="TPP_enzyme_TPP-bd"/>
</dbReference>
<evidence type="ECO:0000259" key="4">
    <source>
        <dbReference type="Pfam" id="PF02775"/>
    </source>
</evidence>
<dbReference type="InterPro" id="IPR029061">
    <property type="entry name" value="THDP-binding"/>
</dbReference>
<dbReference type="PANTHER" id="PTHR42818:SF1">
    <property type="entry name" value="SULFOPYRUVATE DECARBOXYLASE"/>
    <property type="match status" value="1"/>
</dbReference>
<keyword evidence="7" id="KW-1185">Reference proteome</keyword>
<organism evidence="6 7">
    <name type="scientific">Rheinheimera riviphila</name>
    <dbReference type="NCBI Taxonomy" id="1834037"/>
    <lineage>
        <taxon>Bacteria</taxon>
        <taxon>Pseudomonadati</taxon>
        <taxon>Pseudomonadota</taxon>
        <taxon>Gammaproteobacteria</taxon>
        <taxon>Chromatiales</taxon>
        <taxon>Chromatiaceae</taxon>
        <taxon>Rheinheimera</taxon>
    </lineage>
</organism>
<proteinExistence type="predicted"/>
<evidence type="ECO:0000313" key="6">
    <source>
        <dbReference type="EMBL" id="RVU41345.1"/>
    </source>
</evidence>
<keyword evidence="3 6" id="KW-0456">Lyase</keyword>
<protein>
    <submittedName>
        <fullName evidence="6">Phosphonopyruvate decarboxylase</fullName>
        <ecNumber evidence="6">4.1.1.82</ecNumber>
    </submittedName>
</protein>
<dbReference type="NCBIfam" id="TIGR03297">
    <property type="entry name" value="Ppyr-DeCO2ase"/>
    <property type="match status" value="1"/>
</dbReference>
<keyword evidence="1" id="KW-0210">Decarboxylase</keyword>
<accession>A0A437R3N9</accession>
<dbReference type="PANTHER" id="PTHR42818">
    <property type="entry name" value="SULFOPYRUVATE DECARBOXYLASE SUBUNIT ALPHA"/>
    <property type="match status" value="1"/>
</dbReference>
<evidence type="ECO:0000259" key="5">
    <source>
        <dbReference type="Pfam" id="PF02776"/>
    </source>
</evidence>
<gene>
    <name evidence="6" type="primary">aepY</name>
    <name evidence="6" type="ORF">EOE67_03870</name>
</gene>
<keyword evidence="6" id="KW-0670">Pyruvate</keyword>
<evidence type="ECO:0000313" key="7">
    <source>
        <dbReference type="Proteomes" id="UP000283077"/>
    </source>
</evidence>
<dbReference type="Pfam" id="PF02775">
    <property type="entry name" value="TPP_enzyme_C"/>
    <property type="match status" value="1"/>
</dbReference>
<dbReference type="SUPFAM" id="SSF52518">
    <property type="entry name" value="Thiamin diphosphate-binding fold (THDP-binding)"/>
    <property type="match status" value="2"/>
</dbReference>
<dbReference type="InterPro" id="IPR012001">
    <property type="entry name" value="Thiamin_PyroP_enz_TPP-bd_dom"/>
</dbReference>
<dbReference type="Pfam" id="PF02776">
    <property type="entry name" value="TPP_enzyme_N"/>
    <property type="match status" value="1"/>
</dbReference>
<comment type="caution">
    <text evidence="6">The sequence shown here is derived from an EMBL/GenBank/DDBJ whole genome shotgun (WGS) entry which is preliminary data.</text>
</comment>
<reference evidence="6 7" key="1">
    <citation type="submission" date="2019-01" db="EMBL/GenBank/DDBJ databases">
        <authorList>
            <person name="Chen W.-M."/>
        </authorList>
    </citation>
    <scope>NUCLEOTIDE SEQUENCE [LARGE SCALE GENOMIC DNA]</scope>
    <source>
        <strain evidence="6 7">KYPC3</strain>
    </source>
</reference>
<dbReference type="Gene3D" id="3.40.50.970">
    <property type="match status" value="2"/>
</dbReference>
<dbReference type="GO" id="GO:0032923">
    <property type="term" value="P:organic phosphonate biosynthetic process"/>
    <property type="evidence" value="ECO:0007669"/>
    <property type="project" value="InterPro"/>
</dbReference>
<dbReference type="InterPro" id="IPR051818">
    <property type="entry name" value="TPP_dependent_decarboxylase"/>
</dbReference>
<feature type="domain" description="Thiamine pyrophosphate enzyme N-terminal TPP-binding" evidence="5">
    <location>
        <begin position="9"/>
        <end position="118"/>
    </location>
</feature>
<dbReference type="FunFam" id="3.40.50.970:FF:000100">
    <property type="entry name" value="Putative phosphonopyruvate decarboxylase"/>
    <property type="match status" value="1"/>
</dbReference>
<evidence type="ECO:0000256" key="1">
    <source>
        <dbReference type="ARBA" id="ARBA00022793"/>
    </source>
</evidence>
<dbReference type="RefSeq" id="WP_127697722.1">
    <property type="nucleotide sequence ID" value="NZ_SACS01000002.1"/>
</dbReference>
<dbReference type="EC" id="4.1.1.82" evidence="6"/>
<dbReference type="InterPro" id="IPR017684">
    <property type="entry name" value="Phosphono-pyrv_decarboxylase"/>
</dbReference>
<keyword evidence="2" id="KW-0786">Thiamine pyrophosphate</keyword>
<evidence type="ECO:0000256" key="2">
    <source>
        <dbReference type="ARBA" id="ARBA00023052"/>
    </source>
</evidence>
<name>A0A437R3N9_9GAMM</name>
<dbReference type="GO" id="GO:0033980">
    <property type="term" value="F:phosphonopyruvate decarboxylase activity"/>
    <property type="evidence" value="ECO:0007669"/>
    <property type="project" value="UniProtKB-EC"/>
</dbReference>
<dbReference type="Proteomes" id="UP000283077">
    <property type="component" value="Unassembled WGS sequence"/>
</dbReference>
<dbReference type="CDD" id="cd03371">
    <property type="entry name" value="TPP_PpyrDC"/>
    <property type="match status" value="1"/>
</dbReference>
<dbReference type="EMBL" id="SACS01000002">
    <property type="protein sequence ID" value="RVU41345.1"/>
    <property type="molecule type" value="Genomic_DNA"/>
</dbReference>
<dbReference type="OrthoDB" id="9785953at2"/>
<evidence type="ECO:0000256" key="3">
    <source>
        <dbReference type="ARBA" id="ARBA00023239"/>
    </source>
</evidence>